<evidence type="ECO:0000313" key="2">
    <source>
        <dbReference type="Proteomes" id="UP000095192"/>
    </source>
</evidence>
<dbReference type="Proteomes" id="UP000095192">
    <property type="component" value="Unassembled WGS sequence"/>
</dbReference>
<sequence>MSASASASLLRRSLGGPLRLSGARLGGNHVYLGRYHDYNQWEYLPHPSLQLSGAILPVGATKAPAPAKGQLLRGSGLHGPECGEVLRLVLWNRLKQRRKQREVPTIEQMREFNKLEVACVWFTWSILLFFWPMTIIGGSFAKENEHFPWTPARTDGSRGEGPFWWILE</sequence>
<dbReference type="AlphaFoldDB" id="A0A1D3D3W6"/>
<proteinExistence type="predicted"/>
<dbReference type="EMBL" id="JROU02000842">
    <property type="protein sequence ID" value="OEH78153.1"/>
    <property type="molecule type" value="Genomic_DNA"/>
</dbReference>
<evidence type="ECO:0000313" key="1">
    <source>
        <dbReference type="EMBL" id="OEH78153.1"/>
    </source>
</evidence>
<dbReference type="VEuPathDB" id="ToxoDB:LOC34618970"/>
<reference evidence="1 2" key="1">
    <citation type="journal article" date="2016" name="BMC Genomics">
        <title>Comparative genomics reveals Cyclospora cayetanensis possesses coccidia-like metabolism and invasion components but unique surface antigens.</title>
        <authorList>
            <person name="Liu S."/>
            <person name="Wang L."/>
            <person name="Zheng H."/>
            <person name="Xu Z."/>
            <person name="Roellig D.M."/>
            <person name="Li N."/>
            <person name="Frace M.A."/>
            <person name="Tang K."/>
            <person name="Arrowood M.J."/>
            <person name="Moss D.M."/>
            <person name="Zhang L."/>
            <person name="Feng Y."/>
            <person name="Xiao L."/>
        </authorList>
    </citation>
    <scope>NUCLEOTIDE SEQUENCE [LARGE SCALE GENOMIC DNA]</scope>
    <source>
        <strain evidence="1 2">CHN_HEN01</strain>
    </source>
</reference>
<protein>
    <submittedName>
        <fullName evidence="1">Transmembrane protein</fullName>
    </submittedName>
</protein>
<dbReference type="GeneID" id="34618970"/>
<comment type="caution">
    <text evidence="1">The sequence shown here is derived from an EMBL/GenBank/DDBJ whole genome shotgun (WGS) entry which is preliminary data.</text>
</comment>
<keyword evidence="2" id="KW-1185">Reference proteome</keyword>
<gene>
    <name evidence="1" type="ORF">cyc_02068</name>
</gene>
<keyword evidence="1" id="KW-0812">Transmembrane</keyword>
<dbReference type="OrthoDB" id="405860at2759"/>
<dbReference type="VEuPathDB" id="ToxoDB:cyc_02068"/>
<accession>A0A1D3D3W6</accession>
<organism evidence="1 2">
    <name type="scientific">Cyclospora cayetanensis</name>
    <dbReference type="NCBI Taxonomy" id="88456"/>
    <lineage>
        <taxon>Eukaryota</taxon>
        <taxon>Sar</taxon>
        <taxon>Alveolata</taxon>
        <taxon>Apicomplexa</taxon>
        <taxon>Conoidasida</taxon>
        <taxon>Coccidia</taxon>
        <taxon>Eucoccidiorida</taxon>
        <taxon>Eimeriorina</taxon>
        <taxon>Eimeriidae</taxon>
        <taxon>Cyclospora</taxon>
    </lineage>
</organism>
<name>A0A1D3D3W6_9EIME</name>
<keyword evidence="1" id="KW-0472">Membrane</keyword>